<dbReference type="OrthoDB" id="308309at2157"/>
<sequence length="666" mass="74006">MIRSLLSSIRPGVSADPDDADETTDQDTATTEDASEETSETTERSPSRTDTTVEYDPSQRPLTDVSATHQSVVAPSSIEERANAVRTGDHWTKTLWITEFPDAPTDGLYETLYSSPETRTTDISIHLDPRETHATLDSLENQIEDLEADYEYLNEKRRAGARGVRKDLDDYRELYDVLRNTSTRAFDASMYLTARGDAPEEVDTRSVEQLARSSPANLTPVTPRWSQLDTLTSASPVGVDQLNHSLDAKTPMLSGAVGAMFPFVAGTFAEPGIEYGTYALNESPMILDRFNRETGYCTMVIGKLGAGKSFSTKLQLVRRAMYDPDTVIVMLDPLAGFAGVNDALGGERITVGGTRGFNPLDIQATPEHVLQSVSDLDPWAEQISWVLTFFETFFTHVATNPLAERKQTLRRAVQVAYERYGITRDPETHGNDSPTIRDVIGVLETFLENPSEFGYATDAERESVKDDAKSLLKDLRPSFSENGDLSNLAQPTSFDLDSPVIYLDLHQDEGTRGRSETSLMMQVLFNAVYERAKGTEKNVIFAIDEAHYLMADATSLSFLETAVRHSRHYDLSLHFITQTGGEFSLTPEARTIASLCSMTLLHRVDEEAGKLAEWFGLSEREVNWIRTAKAGNDEDGYSEALLGIDEEGWFPLRVRASEYEANVISR</sequence>
<gene>
    <name evidence="2" type="ORF">SAMN06269185_2463</name>
</gene>
<feature type="compositionally biased region" description="Acidic residues" evidence="1">
    <location>
        <begin position="16"/>
        <end position="25"/>
    </location>
</feature>
<dbReference type="PANTHER" id="PTHR30121">
    <property type="entry name" value="UNCHARACTERIZED PROTEIN YJGR-RELATED"/>
    <property type="match status" value="1"/>
</dbReference>
<dbReference type="InterPro" id="IPR027417">
    <property type="entry name" value="P-loop_NTPase"/>
</dbReference>
<name>A0A285P0U6_NATPI</name>
<feature type="region of interest" description="Disordered" evidence="1">
    <location>
        <begin position="1"/>
        <end position="70"/>
    </location>
</feature>
<organism evidence="2 3">
    <name type="scientific">Natronoarchaeum philippinense</name>
    <dbReference type="NCBI Taxonomy" id="558529"/>
    <lineage>
        <taxon>Archaea</taxon>
        <taxon>Methanobacteriati</taxon>
        <taxon>Methanobacteriota</taxon>
        <taxon>Stenosarchaea group</taxon>
        <taxon>Halobacteria</taxon>
        <taxon>Halobacteriales</taxon>
        <taxon>Natronoarchaeaceae</taxon>
    </lineage>
</organism>
<dbReference type="EMBL" id="OBEJ01000003">
    <property type="protein sequence ID" value="SNZ15345.1"/>
    <property type="molecule type" value="Genomic_DNA"/>
</dbReference>
<dbReference type="AlphaFoldDB" id="A0A285P0U6"/>
<dbReference type="PANTHER" id="PTHR30121:SF6">
    <property type="entry name" value="SLR6007 PROTEIN"/>
    <property type="match status" value="1"/>
</dbReference>
<evidence type="ECO:0000313" key="2">
    <source>
        <dbReference type="EMBL" id="SNZ15345.1"/>
    </source>
</evidence>
<dbReference type="Gene3D" id="3.40.50.300">
    <property type="entry name" value="P-loop containing nucleotide triphosphate hydrolases"/>
    <property type="match status" value="1"/>
</dbReference>
<keyword evidence="3" id="KW-1185">Reference proteome</keyword>
<accession>A0A285P0U6</accession>
<protein>
    <recommendedName>
        <fullName evidence="4">Transfer complex protein</fullName>
    </recommendedName>
</protein>
<dbReference type="RefSeq" id="WP_097009373.1">
    <property type="nucleotide sequence ID" value="NZ_OBEJ01000003.1"/>
</dbReference>
<proteinExistence type="predicted"/>
<evidence type="ECO:0000313" key="3">
    <source>
        <dbReference type="Proteomes" id="UP000219453"/>
    </source>
</evidence>
<dbReference type="SUPFAM" id="SSF52540">
    <property type="entry name" value="P-loop containing nucleoside triphosphate hydrolases"/>
    <property type="match status" value="1"/>
</dbReference>
<dbReference type="Gene3D" id="1.10.8.730">
    <property type="match status" value="1"/>
</dbReference>
<dbReference type="InterPro" id="IPR051162">
    <property type="entry name" value="T4SS_component"/>
</dbReference>
<reference evidence="2 3" key="1">
    <citation type="submission" date="2017-09" db="EMBL/GenBank/DDBJ databases">
        <authorList>
            <person name="Ehlers B."/>
            <person name="Leendertz F.H."/>
        </authorList>
    </citation>
    <scope>NUCLEOTIDE SEQUENCE [LARGE SCALE GENOMIC DNA]</scope>
    <source>
        <strain evidence="2 3">DSM 27208</strain>
    </source>
</reference>
<dbReference type="Proteomes" id="UP000219453">
    <property type="component" value="Unassembled WGS sequence"/>
</dbReference>
<evidence type="ECO:0000256" key="1">
    <source>
        <dbReference type="SAM" id="MobiDB-lite"/>
    </source>
</evidence>
<evidence type="ECO:0008006" key="4">
    <source>
        <dbReference type="Google" id="ProtNLM"/>
    </source>
</evidence>